<sequence length="243" mass="27538">MDISKIKIIMFDTFGTVMDWHGAIVETGICLGNKYGFSIDWHSFANSWRVEGYTNAVDEIVKGLRPVEKIDVLNKRKLLELIERYGITFISPEDIEQLNLIWHRLTPWCDSLPGLLQLSKKYMLGPFSNGDFRLLLDMEKYWNLPWDFIISGQMFNKFKPDPTIYMDAVNLLGGKSQEILMVSAHPADLDGAANAGISTAYIPRPFEFGKYSGGYVEPQNKIKTKPNLIVSDFVCLANILGTC</sequence>
<dbReference type="RefSeq" id="WP_270884676.1">
    <property type="nucleotide sequence ID" value="NZ_JAQFVF010000076.1"/>
</dbReference>
<dbReference type="Gene3D" id="1.10.150.240">
    <property type="entry name" value="Putative phosphatase, domain 2"/>
    <property type="match status" value="1"/>
</dbReference>
<keyword evidence="1 2" id="KW-0378">Hydrolase</keyword>
<proteinExistence type="predicted"/>
<dbReference type="InterPro" id="IPR023214">
    <property type="entry name" value="HAD_sf"/>
</dbReference>
<dbReference type="InterPro" id="IPR023198">
    <property type="entry name" value="PGP-like_dom2"/>
</dbReference>
<reference evidence="3" key="1">
    <citation type="journal article" date="2019" name="Int. J. Syst. Evol. Microbiol.">
        <title>The Global Catalogue of Microorganisms (GCM) 10K type strain sequencing project: providing services to taxonomists for standard genome sequencing and annotation.</title>
        <authorList>
            <consortium name="The Broad Institute Genomics Platform"/>
            <consortium name="The Broad Institute Genome Sequencing Center for Infectious Disease"/>
            <person name="Wu L."/>
            <person name="Ma J."/>
        </authorList>
    </citation>
    <scope>NUCLEOTIDE SEQUENCE [LARGE SCALE GENOMIC DNA]</scope>
    <source>
        <strain evidence="3">KACC 11904</strain>
    </source>
</reference>
<dbReference type="PANTHER" id="PTHR43316">
    <property type="entry name" value="HYDROLASE, HALOACID DELAHOGENASE-RELATED"/>
    <property type="match status" value="1"/>
</dbReference>
<evidence type="ECO:0000256" key="1">
    <source>
        <dbReference type="ARBA" id="ARBA00022801"/>
    </source>
</evidence>
<dbReference type="Gene3D" id="3.40.50.1000">
    <property type="entry name" value="HAD superfamily/HAD-like"/>
    <property type="match status" value="1"/>
</dbReference>
<dbReference type="NCBIfam" id="TIGR01493">
    <property type="entry name" value="HAD-SF-IA-v2"/>
    <property type="match status" value="1"/>
</dbReference>
<dbReference type="InterPro" id="IPR006439">
    <property type="entry name" value="HAD-SF_hydro_IA"/>
</dbReference>
<evidence type="ECO:0000313" key="2">
    <source>
        <dbReference type="EMBL" id="MFC5449000.1"/>
    </source>
</evidence>
<dbReference type="Pfam" id="PF00702">
    <property type="entry name" value="Hydrolase"/>
    <property type="match status" value="1"/>
</dbReference>
<evidence type="ECO:0000313" key="3">
    <source>
        <dbReference type="Proteomes" id="UP001596044"/>
    </source>
</evidence>
<gene>
    <name evidence="2" type="ORF">ACFPOG_12035</name>
</gene>
<dbReference type="EMBL" id="JBHSMJ010000014">
    <property type="protein sequence ID" value="MFC5449000.1"/>
    <property type="molecule type" value="Genomic_DNA"/>
</dbReference>
<accession>A0ABW0K6W5</accession>
<dbReference type="Proteomes" id="UP001596044">
    <property type="component" value="Unassembled WGS sequence"/>
</dbReference>
<dbReference type="InterPro" id="IPR051540">
    <property type="entry name" value="S-2-haloacid_dehalogenase"/>
</dbReference>
<dbReference type="PANTHER" id="PTHR43316:SF3">
    <property type="entry name" value="HALOACID DEHALOGENASE, TYPE II (AFU_ORTHOLOGUE AFUA_2G07750)-RELATED"/>
    <property type="match status" value="1"/>
</dbReference>
<comment type="caution">
    <text evidence="2">The sequence shown here is derived from an EMBL/GenBank/DDBJ whole genome shotgun (WGS) entry which is preliminary data.</text>
</comment>
<protein>
    <submittedName>
        <fullName evidence="2">HAD-IA family hydrolase</fullName>
    </submittedName>
</protein>
<dbReference type="PRINTS" id="PR00413">
    <property type="entry name" value="HADHALOGNASE"/>
</dbReference>
<dbReference type="SUPFAM" id="SSF56784">
    <property type="entry name" value="HAD-like"/>
    <property type="match status" value="1"/>
</dbReference>
<name>A0ABW0K6W5_9BACL</name>
<dbReference type="GO" id="GO:0016787">
    <property type="term" value="F:hydrolase activity"/>
    <property type="evidence" value="ECO:0007669"/>
    <property type="project" value="UniProtKB-KW"/>
</dbReference>
<organism evidence="2 3">
    <name type="scientific">Paenibacillus aestuarii</name>
    <dbReference type="NCBI Taxonomy" id="516965"/>
    <lineage>
        <taxon>Bacteria</taxon>
        <taxon>Bacillati</taxon>
        <taxon>Bacillota</taxon>
        <taxon>Bacilli</taxon>
        <taxon>Bacillales</taxon>
        <taxon>Paenibacillaceae</taxon>
        <taxon>Paenibacillus</taxon>
    </lineage>
</organism>
<dbReference type="InterPro" id="IPR036412">
    <property type="entry name" value="HAD-like_sf"/>
</dbReference>
<keyword evidence="3" id="KW-1185">Reference proteome</keyword>